<evidence type="ECO:0000313" key="2">
    <source>
        <dbReference type="Proteomes" id="UP001595904"/>
    </source>
</evidence>
<gene>
    <name evidence="1" type="ORF">ACFPN2_00420</name>
</gene>
<dbReference type="EMBL" id="JBHSDU010000001">
    <property type="protein sequence ID" value="MFC4307532.1"/>
    <property type="molecule type" value="Genomic_DNA"/>
</dbReference>
<protein>
    <recommendedName>
        <fullName evidence="3">RHS repeat protein</fullName>
    </recommendedName>
</protein>
<name>A0ABV8SKN4_9GAMM</name>
<evidence type="ECO:0008006" key="3">
    <source>
        <dbReference type="Google" id="ProtNLM"/>
    </source>
</evidence>
<dbReference type="Gene3D" id="2.180.10.10">
    <property type="entry name" value="RHS repeat-associated core"/>
    <property type="match status" value="1"/>
</dbReference>
<dbReference type="Proteomes" id="UP001595904">
    <property type="component" value="Unassembled WGS sequence"/>
</dbReference>
<reference evidence="2" key="1">
    <citation type="journal article" date="2019" name="Int. J. Syst. Evol. Microbiol.">
        <title>The Global Catalogue of Microorganisms (GCM) 10K type strain sequencing project: providing services to taxonomists for standard genome sequencing and annotation.</title>
        <authorList>
            <consortium name="The Broad Institute Genomics Platform"/>
            <consortium name="The Broad Institute Genome Sequencing Center for Infectious Disease"/>
            <person name="Wu L."/>
            <person name="Ma J."/>
        </authorList>
    </citation>
    <scope>NUCLEOTIDE SEQUENCE [LARGE SCALE GENOMIC DNA]</scope>
    <source>
        <strain evidence="2">CGMCC 1.10759</strain>
    </source>
</reference>
<accession>A0ABV8SKN4</accession>
<comment type="caution">
    <text evidence="1">The sequence shown here is derived from an EMBL/GenBank/DDBJ whole genome shotgun (WGS) entry which is preliminary data.</text>
</comment>
<evidence type="ECO:0000313" key="1">
    <source>
        <dbReference type="EMBL" id="MFC4307532.1"/>
    </source>
</evidence>
<sequence>MIPQPPERVVVDENNVDVSSGDYSLTRQDLSIGSAEYGLTLATSWSMTGASDSFSGMLEVNTYGQWNTSKTIKASWGNNTWVFENYSVSSRAGDGATLATILPSGSGYTLTMSNGTIVTYSLLTPGYFHCPNDGIPCYWWYFPTNVVYPNGLVVVPHYRVFLGSILFQLRIQSVTNSAGYQIKFTYASDTISDTPSTHSAWTRRTSATAINNAFEYCDPEADSCNLSGDWPSVSYASSAGVHTVTDALGRTTQYTWGPTYYRVKTPASPTDNIQYTIAFFTVNNEPVRRVTAATRGPNTWTYSYALLGTYHPGQITTTSLSPLGKQKVYVAGYGDYAGELYSVKDPINRTTSFSACRGTSGGISYRSIDVYSVTAPEGNSIVRTCDPRGNVTSVTRKAKAGANLQDLVTTATFADICTNANEKTCNQPTATVDARGAQTDYEYDPAHGGVLKERLPAVNGVRPERRYDYEQKYAYVKNSAGVLAPAATAVWVPTRISECRTTNSCSGGADETVTTYEYGAEGTVNRLLVRGKVVTAGGVSLRTCYSYDRLGNRISETTPRAGSATCP</sequence>
<organism evidence="1 2">
    <name type="scientific">Steroidobacter flavus</name>
    <dbReference type="NCBI Taxonomy" id="1842136"/>
    <lineage>
        <taxon>Bacteria</taxon>
        <taxon>Pseudomonadati</taxon>
        <taxon>Pseudomonadota</taxon>
        <taxon>Gammaproteobacteria</taxon>
        <taxon>Steroidobacterales</taxon>
        <taxon>Steroidobacteraceae</taxon>
        <taxon>Steroidobacter</taxon>
    </lineage>
</organism>
<proteinExistence type="predicted"/>
<dbReference type="RefSeq" id="WP_380593878.1">
    <property type="nucleotide sequence ID" value="NZ_JBHSDU010000001.1"/>
</dbReference>
<keyword evidence="2" id="KW-1185">Reference proteome</keyword>